<evidence type="ECO:0000313" key="3">
    <source>
        <dbReference type="Proteomes" id="UP000008068"/>
    </source>
</evidence>
<dbReference type="HOGENOM" id="CLU_063118_0_0_1"/>
<dbReference type="Pfam" id="PF00646">
    <property type="entry name" value="F-box"/>
    <property type="match status" value="1"/>
</dbReference>
<dbReference type="PANTHER" id="PTHR21503:SF8">
    <property type="entry name" value="F-BOX ASSOCIATED DOMAIN-CONTAINING PROTEIN-RELATED"/>
    <property type="match status" value="1"/>
</dbReference>
<proteinExistence type="predicted"/>
<protein>
    <recommendedName>
        <fullName evidence="1">F-box domain-containing protein</fullName>
    </recommendedName>
</protein>
<reference evidence="3" key="1">
    <citation type="submission" date="2011-07" db="EMBL/GenBank/DDBJ databases">
        <authorList>
            <consortium name="Caenorhabditis brenneri Sequencing and Analysis Consortium"/>
            <person name="Wilson R.K."/>
        </authorList>
    </citation>
    <scope>NUCLEOTIDE SEQUENCE [LARGE SCALE GENOMIC DNA]</scope>
    <source>
        <strain evidence="3">PB2801</strain>
    </source>
</reference>
<dbReference type="PROSITE" id="PS50181">
    <property type="entry name" value="FBOX"/>
    <property type="match status" value="1"/>
</dbReference>
<gene>
    <name evidence="2" type="ORF">CAEBREN_08788</name>
</gene>
<evidence type="ECO:0000313" key="2">
    <source>
        <dbReference type="EMBL" id="EGT32525.1"/>
    </source>
</evidence>
<dbReference type="InterPro" id="IPR001810">
    <property type="entry name" value="F-box_dom"/>
</dbReference>
<dbReference type="InParanoid" id="G0MJH4"/>
<keyword evidence="3" id="KW-1185">Reference proteome</keyword>
<dbReference type="EMBL" id="GL379797">
    <property type="protein sequence ID" value="EGT32525.1"/>
    <property type="molecule type" value="Genomic_DNA"/>
</dbReference>
<sequence length="357" mass="41782">MPCRLPFFSPFHSLLIKKYKWLSPPPSPKGFPLLKLPHFPLKNIINQLELVDVIELTLVSTKFKNAVSSAKYIVNYFEILLGTYTNRVKTCVFERGDIANQYFEIETLRCNFEDRPVWIRRKIDGENFFVTKTHRDFDPERSLSQSKSQVFVSENQELVILEKIVRHLLSILDAKVTVRITKQYEKPKELFIWKYIQRLESLTIQMIGDFDGVDIWELPESCGWKDFDVYPCHIKCRALEFQLDGIPYQEVNKMFKEWMSGKLGSIEQICYRFPSRPDDRNFDPIFEGLNAVPTTFSRSLVTERQVYGTTYPAPPMDIKRATDGLKATIIVAKQNVAMYVWHQKFLGAESDEEYESE</sequence>
<dbReference type="OrthoDB" id="5911317at2759"/>
<organism evidence="3">
    <name type="scientific">Caenorhabditis brenneri</name>
    <name type="common">Nematode worm</name>
    <dbReference type="NCBI Taxonomy" id="135651"/>
    <lineage>
        <taxon>Eukaryota</taxon>
        <taxon>Metazoa</taxon>
        <taxon>Ecdysozoa</taxon>
        <taxon>Nematoda</taxon>
        <taxon>Chromadorea</taxon>
        <taxon>Rhabditida</taxon>
        <taxon>Rhabditina</taxon>
        <taxon>Rhabditomorpha</taxon>
        <taxon>Rhabditoidea</taxon>
        <taxon>Rhabditidae</taxon>
        <taxon>Peloderinae</taxon>
        <taxon>Caenorhabditis</taxon>
    </lineage>
</organism>
<feature type="domain" description="F-box" evidence="1">
    <location>
        <begin position="30"/>
        <end position="80"/>
    </location>
</feature>
<dbReference type="PANTHER" id="PTHR21503">
    <property type="entry name" value="F-BOX-CONTAINING HYPOTHETICAL PROTEIN C.ELEGANS"/>
    <property type="match status" value="1"/>
</dbReference>
<accession>G0MJH4</accession>
<dbReference type="AlphaFoldDB" id="G0MJH4"/>
<evidence type="ECO:0000259" key="1">
    <source>
        <dbReference type="PROSITE" id="PS50181"/>
    </source>
</evidence>
<name>G0MJH4_CAEBE</name>
<dbReference type="Proteomes" id="UP000008068">
    <property type="component" value="Unassembled WGS sequence"/>
</dbReference>